<dbReference type="Pfam" id="PF05685">
    <property type="entry name" value="Uma2"/>
    <property type="match status" value="1"/>
</dbReference>
<dbReference type="PANTHER" id="PTHR35400">
    <property type="entry name" value="SLR1083 PROTEIN"/>
    <property type="match status" value="1"/>
</dbReference>
<dbReference type="OrthoDB" id="3615205at2"/>
<dbReference type="GO" id="GO:0004519">
    <property type="term" value="F:endonuclease activity"/>
    <property type="evidence" value="ECO:0007669"/>
    <property type="project" value="UniProtKB-KW"/>
</dbReference>
<protein>
    <submittedName>
        <fullName evidence="2">Uma2 family endonuclease</fullName>
    </submittedName>
</protein>
<dbReference type="PANTHER" id="PTHR35400:SF3">
    <property type="entry name" value="SLL1072 PROTEIN"/>
    <property type="match status" value="1"/>
</dbReference>
<name>A0A4U0T102_9ACTN</name>
<keyword evidence="2" id="KW-0540">Nuclease</keyword>
<dbReference type="CDD" id="cd06260">
    <property type="entry name" value="DUF820-like"/>
    <property type="match status" value="1"/>
</dbReference>
<dbReference type="InterPro" id="IPR012296">
    <property type="entry name" value="Nuclease_put_TT1808"/>
</dbReference>
<keyword evidence="3" id="KW-1185">Reference proteome</keyword>
<keyword evidence="2" id="KW-0255">Endonuclease</keyword>
<dbReference type="SUPFAM" id="SSF52980">
    <property type="entry name" value="Restriction endonuclease-like"/>
    <property type="match status" value="1"/>
</dbReference>
<dbReference type="Gene3D" id="3.90.1570.10">
    <property type="entry name" value="tt1808, chain A"/>
    <property type="match status" value="1"/>
</dbReference>
<sequence length="189" mass="20688">MSAQPHSNAQAHSYTADDPETALKYAIQHIEGDRVQIVEGVIEPLSPTWGHEKAAAKIRKQIEPIVEKLGCLSGGGNIDLPGTSNWYVPDVAVVPEHLADQDALLPNQTLLIVEVTSESNGDTDRTVKRRRYAEFGAPLYLLVDRQERTCTLYAGPGELGYTRVDGPHPFGTPVELPEPFDLELDTSGF</sequence>
<dbReference type="AlphaFoldDB" id="A0A4U0T102"/>
<evidence type="ECO:0000259" key="1">
    <source>
        <dbReference type="Pfam" id="PF05685"/>
    </source>
</evidence>
<keyword evidence="2" id="KW-0378">Hydrolase</keyword>
<comment type="caution">
    <text evidence="2">The sequence shown here is derived from an EMBL/GenBank/DDBJ whole genome shotgun (WGS) entry which is preliminary data.</text>
</comment>
<organism evidence="2 3">
    <name type="scientific">Actinacidiphila oryziradicis</name>
    <dbReference type="NCBI Taxonomy" id="2571141"/>
    <lineage>
        <taxon>Bacteria</taxon>
        <taxon>Bacillati</taxon>
        <taxon>Actinomycetota</taxon>
        <taxon>Actinomycetes</taxon>
        <taxon>Kitasatosporales</taxon>
        <taxon>Streptomycetaceae</taxon>
        <taxon>Actinacidiphila</taxon>
    </lineage>
</organism>
<dbReference type="InterPro" id="IPR011335">
    <property type="entry name" value="Restrct_endonuc-II-like"/>
</dbReference>
<dbReference type="RefSeq" id="WP_136727363.1">
    <property type="nucleotide sequence ID" value="NZ_SUMC01000038.1"/>
</dbReference>
<evidence type="ECO:0000313" key="3">
    <source>
        <dbReference type="Proteomes" id="UP000305778"/>
    </source>
</evidence>
<proteinExistence type="predicted"/>
<gene>
    <name evidence="2" type="ORF">FCI23_31400</name>
</gene>
<evidence type="ECO:0000313" key="2">
    <source>
        <dbReference type="EMBL" id="TKA06435.1"/>
    </source>
</evidence>
<dbReference type="InterPro" id="IPR008538">
    <property type="entry name" value="Uma2"/>
</dbReference>
<feature type="domain" description="Putative restriction endonuclease" evidence="1">
    <location>
        <begin position="31"/>
        <end position="185"/>
    </location>
</feature>
<reference evidence="2 3" key="1">
    <citation type="submission" date="2019-04" db="EMBL/GenBank/DDBJ databases">
        <title>Streptomyces oryziradicis sp. nov., a novel actinomycete isolated from rhizosphere soil of rice (Oryza sativa L.).</title>
        <authorList>
            <person name="Li C."/>
        </authorList>
    </citation>
    <scope>NUCLEOTIDE SEQUENCE [LARGE SCALE GENOMIC DNA]</scope>
    <source>
        <strain evidence="2 3">NEAU-C40</strain>
    </source>
</reference>
<dbReference type="EMBL" id="SUMC01000038">
    <property type="protein sequence ID" value="TKA06435.1"/>
    <property type="molecule type" value="Genomic_DNA"/>
</dbReference>
<dbReference type="Proteomes" id="UP000305778">
    <property type="component" value="Unassembled WGS sequence"/>
</dbReference>
<accession>A0A4U0T102</accession>